<sequence length="336" mass="37581">MLKQLSEVCGVSGDESRIRSLIKENIQKYADELIEDDYGNLIVRKGKCKKHRVLLAAHMDEVGMMITSIEKNGLLKFKAIGLRSQAILAKRVLIGEKNIPGVIGHKPVHLTNPAERNKNLEIRELFIDIGISSREEAERLIQIGDLATFDTKFRKEGDYIYGKAFDNRLGCYILMELIKNYDIPAYYAFTVQEEVGLRGARIVAYRIEPDISIAVDTTGATEFPEEKDMPNYPVLGRGPVLTIADASIICDQKLLNLFEKTAKDNNIPYQIKQPMIGGTDAGVMHLTRRGVPSMVISTPARYIHSPLSIAKLNDVKNSVKLLSLVLGKITKGVRWN</sequence>
<dbReference type="PIRSF" id="PIRSF001123">
    <property type="entry name" value="PepA_GA"/>
    <property type="match status" value="1"/>
</dbReference>
<dbReference type="InterPro" id="IPR023367">
    <property type="entry name" value="Peptidase_M42_dom2"/>
</dbReference>
<feature type="binding site" evidence="8">
    <location>
        <position position="166"/>
    </location>
    <ligand>
        <name>Zn(2+)</name>
        <dbReference type="ChEBI" id="CHEBI:29105"/>
        <label>2</label>
    </ligand>
</feature>
<comment type="cofactor">
    <cofactor evidence="8">
        <name>a divalent metal cation</name>
        <dbReference type="ChEBI" id="CHEBI:60240"/>
    </cofactor>
    <text evidence="8">Binds 2 divalent metal cations per subunit.</text>
</comment>
<dbReference type="SUPFAM" id="SSF101821">
    <property type="entry name" value="Aminopeptidase/glucanase lid domain"/>
    <property type="match status" value="1"/>
</dbReference>
<keyword evidence="3" id="KW-0645">Protease</keyword>
<comment type="caution">
    <text evidence="9">The sequence shown here is derived from an EMBL/GenBank/DDBJ whole genome shotgun (WGS) entry which is preliminary data.</text>
</comment>
<organism evidence="9">
    <name type="scientific">candidate division WOR-3 bacterium</name>
    <dbReference type="NCBI Taxonomy" id="2052148"/>
    <lineage>
        <taxon>Bacteria</taxon>
        <taxon>Bacteria division WOR-3</taxon>
    </lineage>
</organism>
<evidence type="ECO:0000256" key="7">
    <source>
        <dbReference type="PIRSR" id="PIRSR001123-1"/>
    </source>
</evidence>
<dbReference type="SUPFAM" id="SSF53187">
    <property type="entry name" value="Zn-dependent exopeptidases"/>
    <property type="match status" value="1"/>
</dbReference>
<dbReference type="InterPro" id="IPR051464">
    <property type="entry name" value="Peptidase_M42_aminopept"/>
</dbReference>
<dbReference type="GO" id="GO:0006508">
    <property type="term" value="P:proteolysis"/>
    <property type="evidence" value="ECO:0007669"/>
    <property type="project" value="UniProtKB-KW"/>
</dbReference>
<keyword evidence="2" id="KW-0031">Aminopeptidase</keyword>
<keyword evidence="4 8" id="KW-0479">Metal-binding</keyword>
<evidence type="ECO:0000256" key="1">
    <source>
        <dbReference type="ARBA" id="ARBA00006272"/>
    </source>
</evidence>
<keyword evidence="5" id="KW-0378">Hydrolase</keyword>
<reference evidence="9" key="1">
    <citation type="journal article" date="2020" name="mSystems">
        <title>Genome- and Community-Level Interaction Insights into Carbon Utilization and Element Cycling Functions of Hydrothermarchaeota in Hydrothermal Sediment.</title>
        <authorList>
            <person name="Zhou Z."/>
            <person name="Liu Y."/>
            <person name="Xu W."/>
            <person name="Pan J."/>
            <person name="Luo Z.H."/>
            <person name="Li M."/>
        </authorList>
    </citation>
    <scope>NUCLEOTIDE SEQUENCE [LARGE SCALE GENOMIC DNA]</scope>
    <source>
        <strain evidence="9">SpSt-961</strain>
    </source>
</reference>
<feature type="binding site" evidence="8">
    <location>
        <position position="304"/>
    </location>
    <ligand>
        <name>Zn(2+)</name>
        <dbReference type="ChEBI" id="CHEBI:29105"/>
        <label>2</label>
    </ligand>
</feature>
<protein>
    <submittedName>
        <fullName evidence="9">M42 family peptidase</fullName>
    </submittedName>
</protein>
<dbReference type="CDD" id="cd05656">
    <property type="entry name" value="M42_Frv"/>
    <property type="match status" value="1"/>
</dbReference>
<dbReference type="PANTHER" id="PTHR32481:SF0">
    <property type="entry name" value="AMINOPEPTIDASE YPDE-RELATED"/>
    <property type="match status" value="1"/>
</dbReference>
<dbReference type="Gene3D" id="2.40.30.40">
    <property type="entry name" value="Peptidase M42, domain 2"/>
    <property type="match status" value="1"/>
</dbReference>
<evidence type="ECO:0000313" key="9">
    <source>
        <dbReference type="EMBL" id="HGE78917.1"/>
    </source>
</evidence>
<dbReference type="GO" id="GO:0004177">
    <property type="term" value="F:aminopeptidase activity"/>
    <property type="evidence" value="ECO:0007669"/>
    <property type="project" value="UniProtKB-UniRule"/>
</dbReference>
<dbReference type="EMBL" id="DTOZ01000189">
    <property type="protein sequence ID" value="HGE78917.1"/>
    <property type="molecule type" value="Genomic_DNA"/>
</dbReference>
<feature type="binding site" evidence="8">
    <location>
        <position position="58"/>
    </location>
    <ligand>
        <name>Zn(2+)</name>
        <dbReference type="ChEBI" id="CHEBI:29105"/>
        <label>1</label>
    </ligand>
</feature>
<accession>A0A7V3RIQ1</accession>
<dbReference type="Gene3D" id="3.40.630.10">
    <property type="entry name" value="Zn peptidases"/>
    <property type="match status" value="1"/>
</dbReference>
<evidence type="ECO:0000256" key="8">
    <source>
        <dbReference type="PIRSR" id="PIRSR001123-2"/>
    </source>
</evidence>
<feature type="binding site" evidence="8">
    <location>
        <position position="166"/>
    </location>
    <ligand>
        <name>Zn(2+)</name>
        <dbReference type="ChEBI" id="CHEBI:29105"/>
        <label>1</label>
    </ligand>
</feature>
<comment type="similarity">
    <text evidence="1 6">Belongs to the peptidase M42 family.</text>
</comment>
<dbReference type="PANTHER" id="PTHR32481">
    <property type="entry name" value="AMINOPEPTIDASE"/>
    <property type="match status" value="1"/>
</dbReference>
<evidence type="ECO:0000256" key="3">
    <source>
        <dbReference type="ARBA" id="ARBA00022670"/>
    </source>
</evidence>
<dbReference type="InterPro" id="IPR008007">
    <property type="entry name" value="Peptidase_M42"/>
</dbReference>
<feature type="active site" description="Proton acceptor" evidence="7">
    <location>
        <position position="193"/>
    </location>
</feature>
<name>A0A7V3RIQ1_UNCW3</name>
<dbReference type="AlphaFoldDB" id="A0A7V3RIQ1"/>
<evidence type="ECO:0000256" key="4">
    <source>
        <dbReference type="ARBA" id="ARBA00022723"/>
    </source>
</evidence>
<feature type="binding site" evidence="8">
    <location>
        <position position="194"/>
    </location>
    <ligand>
        <name>Zn(2+)</name>
        <dbReference type="ChEBI" id="CHEBI:29105"/>
        <label>2</label>
    </ligand>
</feature>
<evidence type="ECO:0000256" key="6">
    <source>
        <dbReference type="PIRNR" id="PIRNR001123"/>
    </source>
</evidence>
<dbReference type="Pfam" id="PF05343">
    <property type="entry name" value="Peptidase_M42"/>
    <property type="match status" value="1"/>
</dbReference>
<dbReference type="GO" id="GO:0046872">
    <property type="term" value="F:metal ion binding"/>
    <property type="evidence" value="ECO:0007669"/>
    <property type="project" value="UniProtKB-UniRule"/>
</dbReference>
<evidence type="ECO:0000256" key="5">
    <source>
        <dbReference type="ARBA" id="ARBA00022801"/>
    </source>
</evidence>
<evidence type="ECO:0000256" key="2">
    <source>
        <dbReference type="ARBA" id="ARBA00022438"/>
    </source>
</evidence>
<gene>
    <name evidence="9" type="ORF">ENX68_08010</name>
</gene>
<feature type="binding site" evidence="8">
    <location>
        <position position="216"/>
    </location>
    <ligand>
        <name>Zn(2+)</name>
        <dbReference type="ChEBI" id="CHEBI:29105"/>
        <label>1</label>
    </ligand>
</feature>
<proteinExistence type="inferred from homology"/>